<evidence type="ECO:0008006" key="15">
    <source>
        <dbReference type="Google" id="ProtNLM"/>
    </source>
</evidence>
<evidence type="ECO:0000256" key="5">
    <source>
        <dbReference type="ARBA" id="ARBA00022833"/>
    </source>
</evidence>
<dbReference type="EMBL" id="JACGCI010000008">
    <property type="protein sequence ID" value="KAF6762258.1"/>
    <property type="molecule type" value="Genomic_DNA"/>
</dbReference>
<keyword evidence="6" id="KW-0805">Transcription regulation</keyword>
<evidence type="ECO:0000313" key="13">
    <source>
        <dbReference type="EMBL" id="KAF6762258.1"/>
    </source>
</evidence>
<dbReference type="PANTHER" id="PTHR31576">
    <property type="entry name" value="TATA BOX-BINDING PROTEIN-ASSOCIATED FACTOR RNA POLYMERASE I SUBUNIT B"/>
    <property type="match status" value="1"/>
</dbReference>
<evidence type="ECO:0000256" key="9">
    <source>
        <dbReference type="ARBA" id="ARBA00023242"/>
    </source>
</evidence>
<keyword evidence="7" id="KW-0238">DNA-binding</keyword>
<dbReference type="Pfam" id="PF20645">
    <property type="entry name" value="Rrn7_cyclin_C"/>
    <property type="match status" value="1"/>
</dbReference>
<dbReference type="OrthoDB" id="428577at2759"/>
<evidence type="ECO:0000256" key="1">
    <source>
        <dbReference type="ARBA" id="ARBA00004604"/>
    </source>
</evidence>
<dbReference type="PANTHER" id="PTHR31576:SF2">
    <property type="entry name" value="TATA BOX-BINDING PROTEIN-ASSOCIATED FACTOR RNA POLYMERASE I SUBUNIT B"/>
    <property type="match status" value="1"/>
</dbReference>
<evidence type="ECO:0000259" key="11">
    <source>
        <dbReference type="Pfam" id="PF20644"/>
    </source>
</evidence>
<keyword evidence="14" id="KW-1185">Reference proteome</keyword>
<evidence type="ECO:0000256" key="8">
    <source>
        <dbReference type="ARBA" id="ARBA00023163"/>
    </source>
</evidence>
<evidence type="ECO:0000259" key="12">
    <source>
        <dbReference type="Pfam" id="PF20645"/>
    </source>
</evidence>
<evidence type="ECO:0000256" key="4">
    <source>
        <dbReference type="ARBA" id="ARBA00022771"/>
    </source>
</evidence>
<dbReference type="Proteomes" id="UP000521943">
    <property type="component" value="Unassembled WGS sequence"/>
</dbReference>
<reference evidence="13 14" key="1">
    <citation type="submission" date="2020-07" db="EMBL/GenBank/DDBJ databases">
        <title>Comparative genomics of pyrophilous fungi reveals a link between fire events and developmental genes.</title>
        <authorList>
            <consortium name="DOE Joint Genome Institute"/>
            <person name="Steindorff A.S."/>
            <person name="Carver A."/>
            <person name="Calhoun S."/>
            <person name="Stillman K."/>
            <person name="Liu H."/>
            <person name="Lipzen A."/>
            <person name="Pangilinan J."/>
            <person name="Labutti K."/>
            <person name="Bruns T.D."/>
            <person name="Grigoriev I.V."/>
        </authorList>
    </citation>
    <scope>NUCLEOTIDE SEQUENCE [LARGE SCALE GENOMIC DNA]</scope>
    <source>
        <strain evidence="13 14">CBS 144469</strain>
    </source>
</reference>
<dbReference type="InterPro" id="IPR048540">
    <property type="entry name" value="Rrn7_cyclin_N"/>
</dbReference>
<accession>A0A8H6MAR7</accession>
<dbReference type="GO" id="GO:0042790">
    <property type="term" value="P:nucleolar large rRNA transcription by RNA polymerase I"/>
    <property type="evidence" value="ECO:0007669"/>
    <property type="project" value="TreeGrafter"/>
</dbReference>
<dbReference type="GO" id="GO:0008270">
    <property type="term" value="F:zinc ion binding"/>
    <property type="evidence" value="ECO:0007669"/>
    <property type="project" value="UniProtKB-KW"/>
</dbReference>
<feature type="compositionally biased region" description="Basic and acidic residues" evidence="10">
    <location>
        <begin position="158"/>
        <end position="175"/>
    </location>
</feature>
<feature type="region of interest" description="Disordered" evidence="10">
    <location>
        <begin position="136"/>
        <end position="232"/>
    </location>
</feature>
<feature type="domain" description="Rrn7/TAF1B N-terminal cyclin" evidence="11">
    <location>
        <begin position="196"/>
        <end position="288"/>
    </location>
</feature>
<evidence type="ECO:0000256" key="7">
    <source>
        <dbReference type="ARBA" id="ARBA00023125"/>
    </source>
</evidence>
<sequence>MAPRRRCPTCGSRQWHKEPSSGLIACSEGHVLQNYRNETTEMTEMGPHAMKKRTLKSAKKKKELDSNADPKLYHGARGRYHYFLCLQWLLRNQVATLIQLWDLPPEFEVLCRDIWALHLDLLREAVPAEPFIHAQNEGQVNKKEGDMNEAKPVAQTTKPKETGHLPQKEGRDGYKSESGSSSDSDLNEQEMEQLMKENSELSSSETDEEEGSHDPPNSDGEPNTKKKRKKGGRSAIQWHHIYESPPSTIAVLIVACWILRIPCLYRDFARAIESYKLPYLDPVRLLPQSMSQHLTKHTKQALSPRHAPTTIAMHKLASRLAKRLHSSYAIFTPEANAPSILWRVVRAMGGTPTLYGLTKRIASILSLPLTMHSSLAPGLRKKRKGDPGFHQMDNVPIEVSLMASCIIVLKMVYGLDGVERLPQDAGDPACAMPRYETFLSLLRELDKEDAKETDCVFSSDNTMRLEDLSEDLLDNYLAFCERALTSTGAKTVLGKDDVLDEHFPIHGGQSCPCSDAKDETKRQQRLPATELETDQKGKWALKPGEEYRIWNARDVLGTLPSEYELVLGRAARWVGVGCEYLGGVVEKYERRIVRWHSRK</sequence>
<dbReference type="InterPro" id="IPR033599">
    <property type="entry name" value="TAF1B/Rrn7"/>
</dbReference>
<dbReference type="GO" id="GO:0070860">
    <property type="term" value="C:RNA polymerase I core factor complex"/>
    <property type="evidence" value="ECO:0007669"/>
    <property type="project" value="InterPro"/>
</dbReference>
<organism evidence="13 14">
    <name type="scientific">Ephemerocybe angulata</name>
    <dbReference type="NCBI Taxonomy" id="980116"/>
    <lineage>
        <taxon>Eukaryota</taxon>
        <taxon>Fungi</taxon>
        <taxon>Dikarya</taxon>
        <taxon>Basidiomycota</taxon>
        <taxon>Agaricomycotina</taxon>
        <taxon>Agaricomycetes</taxon>
        <taxon>Agaricomycetidae</taxon>
        <taxon>Agaricales</taxon>
        <taxon>Agaricineae</taxon>
        <taxon>Psathyrellaceae</taxon>
        <taxon>Ephemerocybe</taxon>
    </lineage>
</organism>
<evidence type="ECO:0000256" key="2">
    <source>
        <dbReference type="ARBA" id="ARBA00006899"/>
    </source>
</evidence>
<name>A0A8H6MAR7_9AGAR</name>
<gene>
    <name evidence="13" type="ORF">DFP72DRAFT_600420</name>
</gene>
<dbReference type="AlphaFoldDB" id="A0A8H6MAR7"/>
<comment type="subcellular location">
    <subcellularLocation>
        <location evidence="1">Nucleus</location>
        <location evidence="1">Nucleolus</location>
    </subcellularLocation>
</comment>
<dbReference type="Pfam" id="PF20644">
    <property type="entry name" value="Rrn7_cyclin_N"/>
    <property type="match status" value="1"/>
</dbReference>
<comment type="similarity">
    <text evidence="2">Belongs to the RRN7/TAF1B family.</text>
</comment>
<feature type="domain" description="Rrn7/TAF1B C-terminal cyclin" evidence="12">
    <location>
        <begin position="307"/>
        <end position="483"/>
    </location>
</feature>
<keyword evidence="4" id="KW-0863">Zinc-finger</keyword>
<keyword evidence="9" id="KW-0539">Nucleus</keyword>
<keyword evidence="5" id="KW-0862">Zinc</keyword>
<evidence type="ECO:0000256" key="3">
    <source>
        <dbReference type="ARBA" id="ARBA00022723"/>
    </source>
</evidence>
<dbReference type="GO" id="GO:0001164">
    <property type="term" value="F:RNA polymerase I core promoter sequence-specific DNA binding"/>
    <property type="evidence" value="ECO:0007669"/>
    <property type="project" value="InterPro"/>
</dbReference>
<keyword evidence="8" id="KW-0804">Transcription</keyword>
<evidence type="ECO:0000256" key="6">
    <source>
        <dbReference type="ARBA" id="ARBA00023015"/>
    </source>
</evidence>
<keyword evidence="3" id="KW-0479">Metal-binding</keyword>
<protein>
    <recommendedName>
        <fullName evidence="15">RRN7-type domain-containing protein</fullName>
    </recommendedName>
</protein>
<feature type="compositionally biased region" description="Basic and acidic residues" evidence="10">
    <location>
        <begin position="140"/>
        <end position="149"/>
    </location>
</feature>
<comment type="caution">
    <text evidence="13">The sequence shown here is derived from an EMBL/GenBank/DDBJ whole genome shotgun (WGS) entry which is preliminary data.</text>
</comment>
<proteinExistence type="inferred from homology"/>
<dbReference type="InterPro" id="IPR048538">
    <property type="entry name" value="Rrn7_cyclin_C"/>
</dbReference>
<evidence type="ECO:0000256" key="10">
    <source>
        <dbReference type="SAM" id="MobiDB-lite"/>
    </source>
</evidence>
<evidence type="ECO:0000313" key="14">
    <source>
        <dbReference type="Proteomes" id="UP000521943"/>
    </source>
</evidence>